<dbReference type="RefSeq" id="WP_143020920.1">
    <property type="nucleotide sequence ID" value="NZ_FNCG01000034.1"/>
</dbReference>
<dbReference type="SUPFAM" id="SSF55781">
    <property type="entry name" value="GAF domain-like"/>
    <property type="match status" value="1"/>
</dbReference>
<evidence type="ECO:0000313" key="2">
    <source>
        <dbReference type="Proteomes" id="UP000199705"/>
    </source>
</evidence>
<protein>
    <submittedName>
        <fullName evidence="1">Uncharacterized protein</fullName>
    </submittedName>
</protein>
<evidence type="ECO:0000313" key="1">
    <source>
        <dbReference type="EMBL" id="SDI81288.1"/>
    </source>
</evidence>
<dbReference type="STRING" id="551996.SAMN05192573_13425"/>
<organism evidence="1 2">
    <name type="scientific">Mucilaginibacter gossypii</name>
    <dbReference type="NCBI Taxonomy" id="551996"/>
    <lineage>
        <taxon>Bacteria</taxon>
        <taxon>Pseudomonadati</taxon>
        <taxon>Bacteroidota</taxon>
        <taxon>Sphingobacteriia</taxon>
        <taxon>Sphingobacteriales</taxon>
        <taxon>Sphingobacteriaceae</taxon>
        <taxon>Mucilaginibacter</taxon>
    </lineage>
</organism>
<dbReference type="AlphaFoldDB" id="A0A1G8NM66"/>
<dbReference type="EMBL" id="FNCG01000034">
    <property type="protein sequence ID" value="SDI81288.1"/>
    <property type="molecule type" value="Genomic_DNA"/>
</dbReference>
<dbReference type="PANTHER" id="PTHR43102:SF2">
    <property type="entry name" value="GAF DOMAIN-CONTAINING PROTEIN"/>
    <property type="match status" value="1"/>
</dbReference>
<reference evidence="2" key="1">
    <citation type="submission" date="2016-10" db="EMBL/GenBank/DDBJ databases">
        <authorList>
            <person name="Varghese N."/>
            <person name="Submissions S."/>
        </authorList>
    </citation>
    <scope>NUCLEOTIDE SEQUENCE [LARGE SCALE GENOMIC DNA]</scope>
    <source>
        <strain evidence="2">Gh-67</strain>
    </source>
</reference>
<keyword evidence="2" id="KW-1185">Reference proteome</keyword>
<sequence length="161" mass="18081">MGLNGLRYVSRDVGFCSVAILNLEPLPVDDTLRNELFANLPYVRDLLKIRSCAGAPIITPDSYIIDTGPRTMNEKEQRLLKKLARIAMEQTELREHTVLLLKPELIVDGNFPTFVLFMVPDELNLTLDLGAILLLHYLFQHSIAAIPKESAIAEVVMPKLN</sequence>
<dbReference type="Proteomes" id="UP000199705">
    <property type="component" value="Unassembled WGS sequence"/>
</dbReference>
<gene>
    <name evidence="1" type="ORF">SAMN05192573_13425</name>
</gene>
<dbReference type="PANTHER" id="PTHR43102">
    <property type="entry name" value="SLR1143 PROTEIN"/>
    <property type="match status" value="1"/>
</dbReference>
<proteinExistence type="predicted"/>
<name>A0A1G8NM66_9SPHI</name>
<accession>A0A1G8NM66</accession>